<gene>
    <name evidence="2" type="ORF">DAKH74_043850</name>
</gene>
<accession>A0AAV5S4X7</accession>
<dbReference type="InterPro" id="IPR013783">
    <property type="entry name" value="Ig-like_fold"/>
</dbReference>
<evidence type="ECO:0000313" key="3">
    <source>
        <dbReference type="Proteomes" id="UP001377567"/>
    </source>
</evidence>
<dbReference type="AlphaFoldDB" id="A0AAV5S4X7"/>
<dbReference type="CDD" id="cd02859">
    <property type="entry name" value="E_set_AMPKbeta_like_N"/>
    <property type="match status" value="1"/>
</dbReference>
<dbReference type="InterPro" id="IPR014756">
    <property type="entry name" value="Ig_E-set"/>
</dbReference>
<feature type="region of interest" description="Disordered" evidence="1">
    <location>
        <begin position="172"/>
        <end position="223"/>
    </location>
</feature>
<feature type="compositionally biased region" description="Acidic residues" evidence="1">
    <location>
        <begin position="203"/>
        <end position="212"/>
    </location>
</feature>
<dbReference type="SUPFAM" id="SSF81296">
    <property type="entry name" value="E set domains"/>
    <property type="match status" value="1"/>
</dbReference>
<reference evidence="2 3" key="1">
    <citation type="journal article" date="2023" name="Elife">
        <title>Identification of key yeast species and microbe-microbe interactions impacting larval growth of Drosophila in the wild.</title>
        <authorList>
            <person name="Mure A."/>
            <person name="Sugiura Y."/>
            <person name="Maeda R."/>
            <person name="Honda K."/>
            <person name="Sakurai N."/>
            <person name="Takahashi Y."/>
            <person name="Watada M."/>
            <person name="Katoh T."/>
            <person name="Gotoh A."/>
            <person name="Gotoh Y."/>
            <person name="Taniguchi I."/>
            <person name="Nakamura K."/>
            <person name="Hayashi T."/>
            <person name="Katayama T."/>
            <person name="Uemura T."/>
            <person name="Hattori Y."/>
        </authorList>
    </citation>
    <scope>NUCLEOTIDE SEQUENCE [LARGE SCALE GENOMIC DNA]</scope>
    <source>
        <strain evidence="2 3">KH-74</strain>
    </source>
</reference>
<feature type="region of interest" description="Disordered" evidence="1">
    <location>
        <begin position="236"/>
        <end position="282"/>
    </location>
</feature>
<comment type="caution">
    <text evidence="2">The sequence shown here is derived from an EMBL/GenBank/DDBJ whole genome shotgun (WGS) entry which is preliminary data.</text>
</comment>
<protein>
    <submittedName>
        <fullName evidence="2">Uip4 protein</fullName>
    </submittedName>
</protein>
<dbReference type="Gene3D" id="2.60.40.10">
    <property type="entry name" value="Immunoglobulins"/>
    <property type="match status" value="1"/>
</dbReference>
<evidence type="ECO:0000256" key="1">
    <source>
        <dbReference type="SAM" id="MobiDB-lite"/>
    </source>
</evidence>
<evidence type="ECO:0000313" key="2">
    <source>
        <dbReference type="EMBL" id="GMM57769.1"/>
    </source>
</evidence>
<dbReference type="Proteomes" id="UP001377567">
    <property type="component" value="Unassembled WGS sequence"/>
</dbReference>
<feature type="compositionally biased region" description="Acidic residues" evidence="1">
    <location>
        <begin position="172"/>
        <end position="185"/>
    </location>
</feature>
<keyword evidence="3" id="KW-1185">Reference proteome</keyword>
<proteinExistence type="predicted"/>
<organism evidence="2 3">
    <name type="scientific">Maudiozyma humilis</name>
    <name type="common">Sour dough yeast</name>
    <name type="synonym">Kazachstania humilis</name>
    <dbReference type="NCBI Taxonomy" id="51915"/>
    <lineage>
        <taxon>Eukaryota</taxon>
        <taxon>Fungi</taxon>
        <taxon>Dikarya</taxon>
        <taxon>Ascomycota</taxon>
        <taxon>Saccharomycotina</taxon>
        <taxon>Saccharomycetes</taxon>
        <taxon>Saccharomycetales</taxon>
        <taxon>Saccharomycetaceae</taxon>
        <taxon>Maudiozyma</taxon>
    </lineage>
</organism>
<sequence length="345" mass="38738">MQISVRVQINSPCRYQYEYKSILHADISTRRAGLWTDKRSWGCLVPCGGWGCLWHRATARSARFTMLEILIPDTNESFQALKIAGDFTDWKEQPMQKVHGEGVGWSFVIESPMVEKYCPEGLPQEAMIHFKFIDDNGNWFTSDNFDLVPDEHNNINNAVLLHFQDGKLREDVAEEEVELPESVAEEPDKTPEPTLQATTPLPEPEEPEEPEVPEPTVPVPERTQTPVQDDSLIAEAHTPKDAVSTTPPGEQTVYFSPAKFTGKREGTSAEGTEEEDEAETPVAEKIFSSKGKPTTAVTATHGEADIIDSKKPEEYKGILQRLLRFLSAFFGSWFNFLTGRGTQDH</sequence>
<name>A0AAV5S4X7_MAUHU</name>
<dbReference type="EMBL" id="BTGD01000016">
    <property type="protein sequence ID" value="GMM57769.1"/>
    <property type="molecule type" value="Genomic_DNA"/>
</dbReference>